<sequence>MTSIPIPAGPSVPLLAASGLRAGGKGIGVIAVMSFCGFVRSTGVFNWPYARDSVQRGLNPAKIAALRQVPGGEKR</sequence>
<name>A0AB72UHC8_9PROT</name>
<organism evidence="1 2">
    <name type="scientific">Thalassospira xiamenensis M-5 = DSM 17429</name>
    <dbReference type="NCBI Taxonomy" id="1123366"/>
    <lineage>
        <taxon>Bacteria</taxon>
        <taxon>Pseudomonadati</taxon>
        <taxon>Pseudomonadota</taxon>
        <taxon>Alphaproteobacteria</taxon>
        <taxon>Rhodospirillales</taxon>
        <taxon>Thalassospiraceae</taxon>
        <taxon>Thalassospira</taxon>
    </lineage>
</organism>
<accession>A0AB72UHC8</accession>
<evidence type="ECO:0000313" key="1">
    <source>
        <dbReference type="EMBL" id="AJD53459.1"/>
    </source>
</evidence>
<dbReference type="EMBL" id="CP004388">
    <property type="protein sequence ID" value="AJD53459.1"/>
    <property type="molecule type" value="Genomic_DNA"/>
</dbReference>
<dbReference type="Proteomes" id="UP000007127">
    <property type="component" value="Chromosome"/>
</dbReference>
<dbReference type="KEGG" id="txi:TH3_16785"/>
<gene>
    <name evidence="1" type="ORF">TH3_16785</name>
</gene>
<proteinExistence type="predicted"/>
<reference evidence="1 2" key="1">
    <citation type="journal article" date="2012" name="J. Bacteriol.">
        <title>Genome sequence of Thalassospira xiamenensis type strain M-5.</title>
        <authorList>
            <person name="Lai Q."/>
            <person name="Shao Z."/>
        </authorList>
    </citation>
    <scope>NUCLEOTIDE SEQUENCE [LARGE SCALE GENOMIC DNA]</scope>
    <source>
        <strain evidence="1 2">M-5</strain>
    </source>
</reference>
<dbReference type="AlphaFoldDB" id="A0AB72UHC8"/>
<evidence type="ECO:0000313" key="2">
    <source>
        <dbReference type="Proteomes" id="UP000007127"/>
    </source>
</evidence>
<protein>
    <submittedName>
        <fullName evidence="1">Uncharacterized protein</fullName>
    </submittedName>
</protein>